<comment type="caution">
    <text evidence="1">The sequence shown here is derived from an EMBL/GenBank/DDBJ whole genome shotgun (WGS) entry which is preliminary data.</text>
</comment>
<name>A0A9D1NWK4_9FIRM</name>
<proteinExistence type="predicted"/>
<reference evidence="1" key="1">
    <citation type="submission" date="2020-10" db="EMBL/GenBank/DDBJ databases">
        <authorList>
            <person name="Gilroy R."/>
        </authorList>
    </citation>
    <scope>NUCLEOTIDE SEQUENCE</scope>
    <source>
        <strain evidence="1">ChiBcec6-7307</strain>
    </source>
</reference>
<dbReference type="EMBL" id="DVOS01000001">
    <property type="protein sequence ID" value="HIV22323.1"/>
    <property type="molecule type" value="Genomic_DNA"/>
</dbReference>
<accession>A0A9D1NWK4</accession>
<dbReference type="Proteomes" id="UP000886889">
    <property type="component" value="Unassembled WGS sequence"/>
</dbReference>
<evidence type="ECO:0000313" key="2">
    <source>
        <dbReference type="Proteomes" id="UP000886889"/>
    </source>
</evidence>
<sequence length="47" mass="5554">MQPNQKTLCVYRLERAKEDLAVQLEHAEAFIKAVEEYIYKNEKEVNA</sequence>
<evidence type="ECO:0000313" key="1">
    <source>
        <dbReference type="EMBL" id="HIV22323.1"/>
    </source>
</evidence>
<reference evidence="1" key="2">
    <citation type="journal article" date="2021" name="PeerJ">
        <title>Extensive microbial diversity within the chicken gut microbiome revealed by metagenomics and culture.</title>
        <authorList>
            <person name="Gilroy R."/>
            <person name="Ravi A."/>
            <person name="Getino M."/>
            <person name="Pursley I."/>
            <person name="Horton D.L."/>
            <person name="Alikhan N.F."/>
            <person name="Baker D."/>
            <person name="Gharbi K."/>
            <person name="Hall N."/>
            <person name="Watson M."/>
            <person name="Adriaenssens E.M."/>
            <person name="Foster-Nyarko E."/>
            <person name="Jarju S."/>
            <person name="Secka A."/>
            <person name="Antonio M."/>
            <person name="Oren A."/>
            <person name="Chaudhuri R.R."/>
            <person name="La Ragione R."/>
            <person name="Hildebrand F."/>
            <person name="Pallen M.J."/>
        </authorList>
    </citation>
    <scope>NUCLEOTIDE SEQUENCE</scope>
    <source>
        <strain evidence="1">ChiBcec6-7307</strain>
    </source>
</reference>
<gene>
    <name evidence="1" type="ORF">IAC80_00145</name>
</gene>
<organism evidence="1 2">
    <name type="scientific">Candidatus Merdiplasma excrementigallinarum</name>
    <dbReference type="NCBI Taxonomy" id="2840864"/>
    <lineage>
        <taxon>Bacteria</taxon>
        <taxon>Bacillati</taxon>
        <taxon>Bacillota</taxon>
        <taxon>Clostridia</taxon>
        <taxon>Lachnospirales</taxon>
        <taxon>Lachnospiraceae</taxon>
        <taxon>Lachnospiraceae incertae sedis</taxon>
        <taxon>Candidatus Merdiplasma</taxon>
    </lineage>
</organism>
<dbReference type="AlphaFoldDB" id="A0A9D1NWK4"/>
<protein>
    <submittedName>
        <fullName evidence="1">Uncharacterized protein</fullName>
    </submittedName>
</protein>